<keyword evidence="2" id="KW-0805">Transcription regulation</keyword>
<comment type="similarity">
    <text evidence="1">Belongs to the LysR transcriptional regulatory family.</text>
</comment>
<evidence type="ECO:0000256" key="3">
    <source>
        <dbReference type="ARBA" id="ARBA00023125"/>
    </source>
</evidence>
<dbReference type="EMBL" id="JBHRYJ010000002">
    <property type="protein sequence ID" value="MFC3676084.1"/>
    <property type="molecule type" value="Genomic_DNA"/>
</dbReference>
<evidence type="ECO:0000256" key="2">
    <source>
        <dbReference type="ARBA" id="ARBA00023015"/>
    </source>
</evidence>
<dbReference type="SUPFAM" id="SSF53850">
    <property type="entry name" value="Periplasmic binding protein-like II"/>
    <property type="match status" value="1"/>
</dbReference>
<evidence type="ECO:0000256" key="1">
    <source>
        <dbReference type="ARBA" id="ARBA00009437"/>
    </source>
</evidence>
<organism evidence="6 7">
    <name type="scientific">Ferrovibrio xuzhouensis</name>
    <dbReference type="NCBI Taxonomy" id="1576914"/>
    <lineage>
        <taxon>Bacteria</taxon>
        <taxon>Pseudomonadati</taxon>
        <taxon>Pseudomonadota</taxon>
        <taxon>Alphaproteobacteria</taxon>
        <taxon>Rhodospirillales</taxon>
        <taxon>Rhodospirillaceae</taxon>
        <taxon>Ferrovibrio</taxon>
    </lineage>
</organism>
<dbReference type="CDD" id="cd08432">
    <property type="entry name" value="PBP2_GcdR_TrpI_HvrB_AmpR_like"/>
    <property type="match status" value="1"/>
</dbReference>
<feature type="domain" description="HTH lysR-type" evidence="5">
    <location>
        <begin position="10"/>
        <end position="67"/>
    </location>
</feature>
<dbReference type="InterPro" id="IPR036390">
    <property type="entry name" value="WH_DNA-bd_sf"/>
</dbReference>
<dbReference type="InterPro" id="IPR058163">
    <property type="entry name" value="LysR-type_TF_proteobact-type"/>
</dbReference>
<dbReference type="Gene3D" id="1.10.10.10">
    <property type="entry name" value="Winged helix-like DNA-binding domain superfamily/Winged helix DNA-binding domain"/>
    <property type="match status" value="1"/>
</dbReference>
<name>A0ABV7VG07_9PROT</name>
<evidence type="ECO:0000313" key="6">
    <source>
        <dbReference type="EMBL" id="MFC3676084.1"/>
    </source>
</evidence>
<dbReference type="InterPro" id="IPR036388">
    <property type="entry name" value="WH-like_DNA-bd_sf"/>
</dbReference>
<dbReference type="PANTHER" id="PTHR30537">
    <property type="entry name" value="HTH-TYPE TRANSCRIPTIONAL REGULATOR"/>
    <property type="match status" value="1"/>
</dbReference>
<dbReference type="Pfam" id="PF03466">
    <property type="entry name" value="LysR_substrate"/>
    <property type="match status" value="1"/>
</dbReference>
<keyword evidence="7" id="KW-1185">Reference proteome</keyword>
<keyword evidence="4" id="KW-0804">Transcription</keyword>
<dbReference type="PRINTS" id="PR00039">
    <property type="entry name" value="HTHLYSR"/>
</dbReference>
<gene>
    <name evidence="6" type="primary">gcvA</name>
    <name evidence="6" type="ORF">ACFOOQ_11055</name>
</gene>
<dbReference type="Pfam" id="PF00126">
    <property type="entry name" value="HTH_1"/>
    <property type="match status" value="1"/>
</dbReference>
<dbReference type="InterPro" id="IPR000847">
    <property type="entry name" value="LysR_HTH_N"/>
</dbReference>
<sequence>MSFSHEDRLPSLNALRAFAVTGRHLSFTRAAEELHVTQGAVSRLVKQLEADLGCALFRRGPRGLELTGDGAAYLPALSDAFERLAAATRLVARGRRHANHLAITMMPTLAMRWFMPRLADFHKRHPEITVDVTSADRPIDFAREPVDVGIQYGPNTASGDWPADLSAEFLMPECVILVGSPALLKARPVKKPEDVKRHSLLTHSTRPDAWAEWFAVAGLKSGAVRGPAFEHFFMSIEAAVNGLGLALVPDFFVAQELQDGRLAEPLPRYRVARRGGYYLLHLPGRGREPAIRAFRDWLHGITGALP</sequence>
<dbReference type="PANTHER" id="PTHR30537:SF74">
    <property type="entry name" value="HTH-TYPE TRANSCRIPTIONAL REGULATOR TRPI"/>
    <property type="match status" value="1"/>
</dbReference>
<keyword evidence="3" id="KW-0238">DNA-binding</keyword>
<proteinExistence type="inferred from homology"/>
<dbReference type="Gene3D" id="3.40.190.10">
    <property type="entry name" value="Periplasmic binding protein-like II"/>
    <property type="match status" value="2"/>
</dbReference>
<dbReference type="InterPro" id="IPR005119">
    <property type="entry name" value="LysR_subst-bd"/>
</dbReference>
<dbReference type="SUPFAM" id="SSF46785">
    <property type="entry name" value="Winged helix' DNA-binding domain"/>
    <property type="match status" value="1"/>
</dbReference>
<protein>
    <submittedName>
        <fullName evidence="6">Transcriptional regulator GcvA</fullName>
    </submittedName>
</protein>
<dbReference type="RefSeq" id="WP_379726034.1">
    <property type="nucleotide sequence ID" value="NZ_JBHRYJ010000002.1"/>
</dbReference>
<dbReference type="PROSITE" id="PS50931">
    <property type="entry name" value="HTH_LYSR"/>
    <property type="match status" value="1"/>
</dbReference>
<evidence type="ECO:0000313" key="7">
    <source>
        <dbReference type="Proteomes" id="UP001595711"/>
    </source>
</evidence>
<evidence type="ECO:0000256" key="4">
    <source>
        <dbReference type="ARBA" id="ARBA00023163"/>
    </source>
</evidence>
<accession>A0ABV7VG07</accession>
<dbReference type="NCBIfam" id="NF008352">
    <property type="entry name" value="PRK11139.1"/>
    <property type="match status" value="1"/>
</dbReference>
<dbReference type="Proteomes" id="UP001595711">
    <property type="component" value="Unassembled WGS sequence"/>
</dbReference>
<comment type="caution">
    <text evidence="6">The sequence shown here is derived from an EMBL/GenBank/DDBJ whole genome shotgun (WGS) entry which is preliminary data.</text>
</comment>
<evidence type="ECO:0000259" key="5">
    <source>
        <dbReference type="PROSITE" id="PS50931"/>
    </source>
</evidence>
<reference evidence="7" key="1">
    <citation type="journal article" date="2019" name="Int. J. Syst. Evol. Microbiol.">
        <title>The Global Catalogue of Microorganisms (GCM) 10K type strain sequencing project: providing services to taxonomists for standard genome sequencing and annotation.</title>
        <authorList>
            <consortium name="The Broad Institute Genomics Platform"/>
            <consortium name="The Broad Institute Genome Sequencing Center for Infectious Disease"/>
            <person name="Wu L."/>
            <person name="Ma J."/>
        </authorList>
    </citation>
    <scope>NUCLEOTIDE SEQUENCE [LARGE SCALE GENOMIC DNA]</scope>
    <source>
        <strain evidence="7">KCTC 42182</strain>
    </source>
</reference>